<dbReference type="EMBL" id="OZ019904">
    <property type="protein sequence ID" value="CAK9198389.1"/>
    <property type="molecule type" value="Genomic_DNA"/>
</dbReference>
<evidence type="ECO:0000313" key="2">
    <source>
        <dbReference type="Proteomes" id="UP001497512"/>
    </source>
</evidence>
<proteinExistence type="predicted"/>
<keyword evidence="2" id="KW-1185">Reference proteome</keyword>
<accession>A0ABP0TNI1</accession>
<protein>
    <submittedName>
        <fullName evidence="1">Uncharacterized protein</fullName>
    </submittedName>
</protein>
<organism evidence="1 2">
    <name type="scientific">Sphagnum troendelagicum</name>
    <dbReference type="NCBI Taxonomy" id="128251"/>
    <lineage>
        <taxon>Eukaryota</taxon>
        <taxon>Viridiplantae</taxon>
        <taxon>Streptophyta</taxon>
        <taxon>Embryophyta</taxon>
        <taxon>Bryophyta</taxon>
        <taxon>Sphagnophytina</taxon>
        <taxon>Sphagnopsida</taxon>
        <taxon>Sphagnales</taxon>
        <taxon>Sphagnaceae</taxon>
        <taxon>Sphagnum</taxon>
    </lineage>
</organism>
<reference evidence="1" key="1">
    <citation type="submission" date="2024-02" db="EMBL/GenBank/DDBJ databases">
        <authorList>
            <consortium name="ELIXIR-Norway"/>
            <consortium name="Elixir Norway"/>
        </authorList>
    </citation>
    <scope>NUCLEOTIDE SEQUENCE</scope>
</reference>
<dbReference type="PANTHER" id="PTHR36709:SF1">
    <property type="entry name" value="OS02G0604100 PROTEIN"/>
    <property type="match status" value="1"/>
</dbReference>
<gene>
    <name evidence="1" type="ORF">CSSPTR1EN2_LOCUS4412</name>
</gene>
<evidence type="ECO:0000313" key="1">
    <source>
        <dbReference type="EMBL" id="CAK9198389.1"/>
    </source>
</evidence>
<dbReference type="Proteomes" id="UP001497512">
    <property type="component" value="Chromosome 12"/>
</dbReference>
<name>A0ABP0TNI1_9BRYO</name>
<dbReference type="PANTHER" id="PTHR36709">
    <property type="entry name" value="OS02G0604100 PROTEIN"/>
    <property type="match status" value="1"/>
</dbReference>
<sequence>MSAASPSCWNLLDTLHSSYCERHRYWESGSGWVSSGTRYSWRRARDHYRKAKRSEKRHLRSAPPSLKVLVKTGLRSVSGKKKQKLEKKWRKMEKEALEGGLVTMEDIEMMATSEEDGNGHCPLQPINTRSSWSFNMKKHMKLRLKSSSIRGTQANEAMHTQPMESEDIKVGHILLEVFSKDTFCRRLATMDTGESWLDGLNWTSVEVGQHALHKAGTGSLAHILDGFLLPVEEIVAEYLVLHNQQRVATNPAQLFATQTTSIRDPQHGFLPPWITPQLYQL</sequence>